<evidence type="ECO:0000256" key="2">
    <source>
        <dbReference type="ARBA" id="ARBA00022448"/>
    </source>
</evidence>
<name>A0A965GBE0_9PROT</name>
<evidence type="ECO:0000256" key="9">
    <source>
        <dbReference type="HAMAP-Rule" id="MF_00236"/>
    </source>
</evidence>
<dbReference type="HAMAP" id="MF_00236">
    <property type="entry name" value="TatA_E"/>
    <property type="match status" value="1"/>
</dbReference>
<sequence length="67" mass="7553">MFLREPSHLLLIILILILLFGAKRLPDSARALGRSLRIFKGELKDPNKNGDDPDQGNKKLDNPDKSE</sequence>
<dbReference type="InterPro" id="IPR006312">
    <property type="entry name" value="TatA/E"/>
</dbReference>
<evidence type="ECO:0000256" key="4">
    <source>
        <dbReference type="ARBA" id="ARBA00022692"/>
    </source>
</evidence>
<dbReference type="GO" id="GO:0008320">
    <property type="term" value="F:protein transmembrane transporter activity"/>
    <property type="evidence" value="ECO:0007669"/>
    <property type="project" value="UniProtKB-UniRule"/>
</dbReference>
<dbReference type="Proteomes" id="UP000740727">
    <property type="component" value="Unassembled WGS sequence"/>
</dbReference>
<keyword evidence="8 9" id="KW-0472">Membrane</keyword>
<dbReference type="EMBL" id="RFXN01000003">
    <property type="protein sequence ID" value="NBR93345.1"/>
    <property type="molecule type" value="Genomic_DNA"/>
</dbReference>
<reference evidence="11" key="1">
    <citation type="submission" date="2018-10" db="EMBL/GenBank/DDBJ databases">
        <title>Iterative Subtractive Binning of Freshwater Chronoseries Metagenomes Recovers Nearly Complete Genomes from over Four Hundred Novel Species.</title>
        <authorList>
            <person name="Rodriguez-R L.M."/>
            <person name="Tsementzi D."/>
            <person name="Luo C."/>
            <person name="Konstantinidis K.T."/>
        </authorList>
    </citation>
    <scope>NUCLEOTIDE SEQUENCE</scope>
    <source>
        <strain evidence="11">WB5_2A_028</strain>
    </source>
</reference>
<evidence type="ECO:0000256" key="7">
    <source>
        <dbReference type="ARBA" id="ARBA00023010"/>
    </source>
</evidence>
<evidence type="ECO:0000256" key="3">
    <source>
        <dbReference type="ARBA" id="ARBA00022475"/>
    </source>
</evidence>
<evidence type="ECO:0000313" key="12">
    <source>
        <dbReference type="Proteomes" id="UP000740727"/>
    </source>
</evidence>
<dbReference type="InterPro" id="IPR003369">
    <property type="entry name" value="TatA/B/E"/>
</dbReference>
<protein>
    <recommendedName>
        <fullName evidence="9">Sec-independent protein translocase protein TatA</fullName>
    </recommendedName>
</protein>
<gene>
    <name evidence="9" type="primary">tatA</name>
    <name evidence="11" type="ORF">EBT44_00525</name>
</gene>
<evidence type="ECO:0000256" key="1">
    <source>
        <dbReference type="ARBA" id="ARBA00004162"/>
    </source>
</evidence>
<feature type="region of interest" description="Disordered" evidence="10">
    <location>
        <begin position="42"/>
        <end position="67"/>
    </location>
</feature>
<keyword evidence="2 9" id="KW-0813">Transport</keyword>
<evidence type="ECO:0000256" key="5">
    <source>
        <dbReference type="ARBA" id="ARBA00022927"/>
    </source>
</evidence>
<comment type="similarity">
    <text evidence="9">Belongs to the TatA/E family.</text>
</comment>
<dbReference type="PANTHER" id="PTHR42982">
    <property type="entry name" value="SEC-INDEPENDENT PROTEIN TRANSLOCASE PROTEIN TATA"/>
    <property type="match status" value="1"/>
</dbReference>
<dbReference type="PANTHER" id="PTHR42982:SF8">
    <property type="entry name" value="SEC-INDEPENDENT PROTEIN TRANSLOCASE PROTEIN TATA"/>
    <property type="match status" value="1"/>
</dbReference>
<keyword evidence="7 9" id="KW-0811">Translocation</keyword>
<keyword evidence="4 9" id="KW-0812">Transmembrane</keyword>
<accession>A0A965GBE0</accession>
<dbReference type="Gene3D" id="1.20.5.3310">
    <property type="match status" value="1"/>
</dbReference>
<dbReference type="GO" id="GO:0033281">
    <property type="term" value="C:TAT protein transport complex"/>
    <property type="evidence" value="ECO:0007669"/>
    <property type="project" value="UniProtKB-UniRule"/>
</dbReference>
<comment type="caution">
    <text evidence="11">The sequence shown here is derived from an EMBL/GenBank/DDBJ whole genome shotgun (WGS) entry which is preliminary data.</text>
</comment>
<dbReference type="AlphaFoldDB" id="A0A965GBE0"/>
<comment type="subunit">
    <text evidence="9">The Tat system comprises two distinct complexes: a TatABC complex, containing multiple copies of TatA, TatB and TatC subunits, and a separate TatA complex, containing only TatA subunits. Substrates initially bind to the TatABC complex, which probably triggers association of the separate TatA complex to form the active translocon.</text>
</comment>
<keyword evidence="5 9" id="KW-0653">Protein transport</keyword>
<proteinExistence type="inferred from homology"/>
<evidence type="ECO:0000256" key="6">
    <source>
        <dbReference type="ARBA" id="ARBA00022989"/>
    </source>
</evidence>
<evidence type="ECO:0000256" key="8">
    <source>
        <dbReference type="ARBA" id="ARBA00023136"/>
    </source>
</evidence>
<comment type="subcellular location">
    <subcellularLocation>
        <location evidence="1 9">Cell membrane</location>
        <topology evidence="1 9">Single-pass membrane protein</topology>
    </subcellularLocation>
</comment>
<evidence type="ECO:0000313" key="11">
    <source>
        <dbReference type="EMBL" id="NBR93345.1"/>
    </source>
</evidence>
<dbReference type="Pfam" id="PF02416">
    <property type="entry name" value="TatA_B_E"/>
    <property type="match status" value="1"/>
</dbReference>
<organism evidence="11 12">
    <name type="scientific">Candidatus Fonsibacter lacus</name>
    <dbReference type="NCBI Taxonomy" id="2576439"/>
    <lineage>
        <taxon>Bacteria</taxon>
        <taxon>Pseudomonadati</taxon>
        <taxon>Pseudomonadota</taxon>
        <taxon>Alphaproteobacteria</taxon>
        <taxon>Candidatus Pelagibacterales</taxon>
        <taxon>Candidatus Pelagibacterales incertae sedis</taxon>
        <taxon>Candidatus Fonsibacter</taxon>
    </lineage>
</organism>
<keyword evidence="6 9" id="KW-1133">Transmembrane helix</keyword>
<evidence type="ECO:0000256" key="10">
    <source>
        <dbReference type="SAM" id="MobiDB-lite"/>
    </source>
</evidence>
<comment type="function">
    <text evidence="9">Part of the twin-arginine translocation (Tat) system that transports large folded proteins containing a characteristic twin-arginine motif in their signal peptide across membranes. TatA could form the protein-conducting channel of the Tat system.</text>
</comment>
<keyword evidence="3 9" id="KW-1003">Cell membrane</keyword>
<dbReference type="GO" id="GO:0043953">
    <property type="term" value="P:protein transport by the Tat complex"/>
    <property type="evidence" value="ECO:0007669"/>
    <property type="project" value="UniProtKB-UniRule"/>
</dbReference>